<evidence type="ECO:0000313" key="2">
    <source>
        <dbReference type="Proteomes" id="UP000298416"/>
    </source>
</evidence>
<comment type="caution">
    <text evidence="1">The sequence shown here is derived from an EMBL/GenBank/DDBJ whole genome shotgun (WGS) entry which is preliminary data.</text>
</comment>
<dbReference type="EMBL" id="PNBA02000020">
    <property type="protein sequence ID" value="KAG6388776.1"/>
    <property type="molecule type" value="Genomic_DNA"/>
</dbReference>
<evidence type="ECO:0000313" key="1">
    <source>
        <dbReference type="EMBL" id="KAG6388776.1"/>
    </source>
</evidence>
<reference evidence="1" key="1">
    <citation type="submission" date="2018-01" db="EMBL/GenBank/DDBJ databases">
        <authorList>
            <person name="Mao J.F."/>
        </authorList>
    </citation>
    <scope>NUCLEOTIDE SEQUENCE</scope>
    <source>
        <strain evidence="1">Huo1</strain>
        <tissue evidence="1">Leaf</tissue>
    </source>
</reference>
<reference evidence="1" key="2">
    <citation type="submission" date="2020-08" db="EMBL/GenBank/DDBJ databases">
        <title>Plant Genome Project.</title>
        <authorList>
            <person name="Zhang R.-G."/>
        </authorList>
    </citation>
    <scope>NUCLEOTIDE SEQUENCE</scope>
    <source>
        <strain evidence="1">Huo1</strain>
        <tissue evidence="1">Leaf</tissue>
    </source>
</reference>
<name>A0A8X8W6D7_SALSN</name>
<organism evidence="1">
    <name type="scientific">Salvia splendens</name>
    <name type="common">Scarlet sage</name>
    <dbReference type="NCBI Taxonomy" id="180675"/>
    <lineage>
        <taxon>Eukaryota</taxon>
        <taxon>Viridiplantae</taxon>
        <taxon>Streptophyta</taxon>
        <taxon>Embryophyta</taxon>
        <taxon>Tracheophyta</taxon>
        <taxon>Spermatophyta</taxon>
        <taxon>Magnoliopsida</taxon>
        <taxon>eudicotyledons</taxon>
        <taxon>Gunneridae</taxon>
        <taxon>Pentapetalae</taxon>
        <taxon>asterids</taxon>
        <taxon>lamiids</taxon>
        <taxon>Lamiales</taxon>
        <taxon>Lamiaceae</taxon>
        <taxon>Nepetoideae</taxon>
        <taxon>Mentheae</taxon>
        <taxon>Salviinae</taxon>
        <taxon>Salvia</taxon>
        <taxon>Salvia subgen. Calosphace</taxon>
        <taxon>core Calosphace</taxon>
    </lineage>
</organism>
<proteinExistence type="predicted"/>
<keyword evidence="2" id="KW-1185">Reference proteome</keyword>
<dbReference type="AlphaFoldDB" id="A0A8X8W6D7"/>
<accession>A0A8X8W6D7</accession>
<protein>
    <submittedName>
        <fullName evidence="1">Uncharacterized protein</fullName>
    </submittedName>
</protein>
<dbReference type="Proteomes" id="UP000298416">
    <property type="component" value="Unassembled WGS sequence"/>
</dbReference>
<gene>
    <name evidence="1" type="ORF">SASPL_150212</name>
</gene>
<sequence length="320" mass="35890">MLNRAYWPLRGRVRSIRLITELTSCFDALCSIVCLLSILRSSITQLSIKRFFGHEQPAFEPGLIVSLEQLLNSTFGYLIVSYGFTSYGLDSHLSKRSRSWIHDLADQIHAEQWELPVESRGQLRITHDQSTGSRSRWSTSFDHVTGLAGRGGGWINGSRRAPLAVFHAESSAVDSCDLKLTDSLWLNFFSGQEQRRRFPLCVADGGICWSCFSGRKQSVEATRANNGVDWRSVLLTEYSRSRAVPGQLTVEQLQRPIGRLLMDVFFTTESGAWKFCCINGGNVREVVAAGQEITAKSSARPCRKIRKFETDLGDLCELIT</sequence>